<dbReference type="Pfam" id="PF02620">
    <property type="entry name" value="YceD"/>
    <property type="match status" value="1"/>
</dbReference>
<dbReference type="PANTHER" id="PTHR34374:SF1">
    <property type="entry name" value="LARGE RIBOSOMAL RNA SUBUNIT ACCUMULATION PROTEIN YCED HOMOLOG 1, CHLOROPLASTIC"/>
    <property type="match status" value="1"/>
</dbReference>
<evidence type="ECO:0000313" key="1">
    <source>
        <dbReference type="EMBL" id="SVB78655.1"/>
    </source>
</evidence>
<sequence>MVFDIREIGDEGLSLSFFADKDQLEFDKVGLSVSDNVAVSGLLTMIGDDIYLNGKAMTNVILSCSRCLEDFSYHIYSDLKTHFMPFTDQFVSSGEIELHASDIEVELYESQRIDLTQSVRDSILLGVPVICLCKKNCKGICFECGKNINQGSCRCAKESFVDKRLEILNVFKDKFEEGE</sequence>
<dbReference type="AlphaFoldDB" id="A0A382GUX0"/>
<dbReference type="EMBL" id="UINC01057469">
    <property type="protein sequence ID" value="SVB78655.1"/>
    <property type="molecule type" value="Genomic_DNA"/>
</dbReference>
<evidence type="ECO:0008006" key="2">
    <source>
        <dbReference type="Google" id="ProtNLM"/>
    </source>
</evidence>
<dbReference type="InterPro" id="IPR003772">
    <property type="entry name" value="YceD"/>
</dbReference>
<reference evidence="1" key="1">
    <citation type="submission" date="2018-05" db="EMBL/GenBank/DDBJ databases">
        <authorList>
            <person name="Lanie J.A."/>
            <person name="Ng W.-L."/>
            <person name="Kazmierczak K.M."/>
            <person name="Andrzejewski T.M."/>
            <person name="Davidsen T.M."/>
            <person name="Wayne K.J."/>
            <person name="Tettelin H."/>
            <person name="Glass J.I."/>
            <person name="Rusch D."/>
            <person name="Podicherti R."/>
            <person name="Tsui H.-C.T."/>
            <person name="Winkler M.E."/>
        </authorList>
    </citation>
    <scope>NUCLEOTIDE SEQUENCE</scope>
</reference>
<protein>
    <recommendedName>
        <fullName evidence="2">DUF177 domain-containing protein</fullName>
    </recommendedName>
</protein>
<dbReference type="PANTHER" id="PTHR34374">
    <property type="entry name" value="LARGE RIBOSOMAL RNA SUBUNIT ACCUMULATION PROTEIN YCED HOMOLOG 1, CHLOROPLASTIC"/>
    <property type="match status" value="1"/>
</dbReference>
<name>A0A382GUX0_9ZZZZ</name>
<accession>A0A382GUX0</accession>
<gene>
    <name evidence="1" type="ORF">METZ01_LOCUS231509</name>
</gene>
<organism evidence="1">
    <name type="scientific">marine metagenome</name>
    <dbReference type="NCBI Taxonomy" id="408172"/>
    <lineage>
        <taxon>unclassified sequences</taxon>
        <taxon>metagenomes</taxon>
        <taxon>ecological metagenomes</taxon>
    </lineage>
</organism>
<proteinExistence type="predicted"/>